<dbReference type="SUPFAM" id="SSF51905">
    <property type="entry name" value="FAD/NAD(P)-binding domain"/>
    <property type="match status" value="1"/>
</dbReference>
<keyword evidence="3" id="KW-0285">Flavoprotein</keyword>
<keyword evidence="5" id="KW-0560">Oxidoreductase</keyword>
<dbReference type="Pfam" id="PF01266">
    <property type="entry name" value="DAO"/>
    <property type="match status" value="1"/>
</dbReference>
<evidence type="ECO:0000259" key="6">
    <source>
        <dbReference type="Pfam" id="PF01266"/>
    </source>
</evidence>
<evidence type="ECO:0000256" key="1">
    <source>
        <dbReference type="ARBA" id="ARBA00001974"/>
    </source>
</evidence>
<sequence length="485" mass="53882">MEFPASIIIVGSGVFGLSTAYAMTRDPVYANTTITIVDAWDFEVSSTKESSGNPRSANFDTSRIIRSEYPHSAYANLARESQTLWRGEWGADGRYVGQKLLLSARGSSMKGERKKFETINYVKNAFELSRKTAKSQESLQILDSPSEIRRMLGPVSSRALENEVQNDKSDSKILRGYLSGDCGWADGCASIKWLREQVIRSERLNVRTGFVRELVVANQDNLPGSKASVRGVKLSDGDEIYADLVIVAAGSHTPYILGMKELCDVYSEVVAYIKLTTEECNEFRKRKVPIIVNADQCVFAIGPDNDGYLKLGRFSYSGYADVRSCGGVEVGPRVRVNSSVFEQDSDKAFGWGGEIENLEPWNLKESVKNTLSEYRIFLEEFFGTIPGGEPDCLSDIARRPFAKVRQCWYTDTPSTDFIVDYHPAFGKSVFVATGGSDHAFKFLPVIGQKVAAIVLEHRGLMSSSRGPTLDELCRLWKFPDAESKL</sequence>
<keyword evidence="4" id="KW-0274">FAD</keyword>
<gene>
    <name evidence="7" type="ORF">PVAG01_07629</name>
</gene>
<evidence type="ECO:0000313" key="7">
    <source>
        <dbReference type="EMBL" id="KAL3421184.1"/>
    </source>
</evidence>
<protein>
    <submittedName>
        <fullName evidence="7">FAD dependent oxidoreductase</fullName>
    </submittedName>
</protein>
<accession>A0ABR4PD36</accession>
<comment type="similarity">
    <text evidence="2">Belongs to the MSOX/MTOX family.</text>
</comment>
<keyword evidence="8" id="KW-1185">Reference proteome</keyword>
<feature type="domain" description="FAD dependent oxidoreductase" evidence="6">
    <location>
        <begin position="7"/>
        <end position="452"/>
    </location>
</feature>
<organism evidence="7 8">
    <name type="scientific">Phlyctema vagabunda</name>
    <dbReference type="NCBI Taxonomy" id="108571"/>
    <lineage>
        <taxon>Eukaryota</taxon>
        <taxon>Fungi</taxon>
        <taxon>Dikarya</taxon>
        <taxon>Ascomycota</taxon>
        <taxon>Pezizomycotina</taxon>
        <taxon>Leotiomycetes</taxon>
        <taxon>Helotiales</taxon>
        <taxon>Dermateaceae</taxon>
        <taxon>Phlyctema</taxon>
    </lineage>
</organism>
<proteinExistence type="inferred from homology"/>
<dbReference type="Gene3D" id="3.50.50.60">
    <property type="entry name" value="FAD/NAD(P)-binding domain"/>
    <property type="match status" value="1"/>
</dbReference>
<dbReference type="InterPro" id="IPR006076">
    <property type="entry name" value="FAD-dep_OxRdtase"/>
</dbReference>
<evidence type="ECO:0000313" key="8">
    <source>
        <dbReference type="Proteomes" id="UP001629113"/>
    </source>
</evidence>
<evidence type="ECO:0000256" key="2">
    <source>
        <dbReference type="ARBA" id="ARBA00010989"/>
    </source>
</evidence>
<comment type="cofactor">
    <cofactor evidence="1">
        <name>FAD</name>
        <dbReference type="ChEBI" id="CHEBI:57692"/>
    </cofactor>
</comment>
<evidence type="ECO:0000256" key="4">
    <source>
        <dbReference type="ARBA" id="ARBA00022827"/>
    </source>
</evidence>
<evidence type="ECO:0000256" key="3">
    <source>
        <dbReference type="ARBA" id="ARBA00022630"/>
    </source>
</evidence>
<evidence type="ECO:0000256" key="5">
    <source>
        <dbReference type="ARBA" id="ARBA00023002"/>
    </source>
</evidence>
<dbReference type="Gene3D" id="3.30.9.10">
    <property type="entry name" value="D-Amino Acid Oxidase, subunit A, domain 2"/>
    <property type="match status" value="1"/>
</dbReference>
<dbReference type="InterPro" id="IPR036188">
    <property type="entry name" value="FAD/NAD-bd_sf"/>
</dbReference>
<dbReference type="PANTHER" id="PTHR10961:SF46">
    <property type="entry name" value="PEROXISOMAL SARCOSINE OXIDASE"/>
    <property type="match status" value="1"/>
</dbReference>
<dbReference type="Proteomes" id="UP001629113">
    <property type="component" value="Unassembled WGS sequence"/>
</dbReference>
<comment type="caution">
    <text evidence="7">The sequence shown here is derived from an EMBL/GenBank/DDBJ whole genome shotgun (WGS) entry which is preliminary data.</text>
</comment>
<dbReference type="EMBL" id="JBFCZG010000006">
    <property type="protein sequence ID" value="KAL3421184.1"/>
    <property type="molecule type" value="Genomic_DNA"/>
</dbReference>
<name>A0ABR4PD36_9HELO</name>
<reference evidence="7 8" key="1">
    <citation type="submission" date="2024-06" db="EMBL/GenBank/DDBJ databases">
        <title>Complete genome of Phlyctema vagabunda strain 19-DSS-EL-015.</title>
        <authorList>
            <person name="Fiorenzani C."/>
        </authorList>
    </citation>
    <scope>NUCLEOTIDE SEQUENCE [LARGE SCALE GENOMIC DNA]</scope>
    <source>
        <strain evidence="7 8">19-DSS-EL-015</strain>
    </source>
</reference>
<dbReference type="InterPro" id="IPR045170">
    <property type="entry name" value="MTOX"/>
</dbReference>
<dbReference type="PANTHER" id="PTHR10961">
    <property type="entry name" value="PEROXISOMAL SARCOSINE OXIDASE"/>
    <property type="match status" value="1"/>
</dbReference>